<name>A0A285SM89_9BACL</name>
<dbReference type="AlphaFoldDB" id="A0A285SM89"/>
<organism evidence="1 2">
    <name type="scientific">Ureibacillus xyleni</name>
    <dbReference type="NCBI Taxonomy" id="614648"/>
    <lineage>
        <taxon>Bacteria</taxon>
        <taxon>Bacillati</taxon>
        <taxon>Bacillota</taxon>
        <taxon>Bacilli</taxon>
        <taxon>Bacillales</taxon>
        <taxon>Caryophanaceae</taxon>
        <taxon>Ureibacillus</taxon>
    </lineage>
</organism>
<dbReference type="Proteomes" id="UP000219636">
    <property type="component" value="Unassembled WGS sequence"/>
</dbReference>
<evidence type="ECO:0000313" key="2">
    <source>
        <dbReference type="Proteomes" id="UP000219636"/>
    </source>
</evidence>
<gene>
    <name evidence="1" type="ORF">SAMN05880501_105173</name>
</gene>
<protein>
    <submittedName>
        <fullName evidence="1">Uncharacterized protein</fullName>
    </submittedName>
</protein>
<dbReference type="EMBL" id="OBMQ01000005">
    <property type="protein sequence ID" value="SOC09057.1"/>
    <property type="molecule type" value="Genomic_DNA"/>
</dbReference>
<accession>A0A285SM89</accession>
<dbReference type="RefSeq" id="WP_097073432.1">
    <property type="nucleotide sequence ID" value="NZ_OBMQ01000005.1"/>
</dbReference>
<keyword evidence="2" id="KW-1185">Reference proteome</keyword>
<sequence length="421" mass="49084">MFDLKKWQRNLKEDFMNDVEKAKLWSNQINPIVEELLPTWDSILNRLEENVQQQVNARQSSYPIICSFSKPGMIGNGFTTMLDEDFERHIITKQPFNSVSNEKLLHILKDYKSEFNISTPIWVQSGICYGDEHLLQQQRVMIRLYSGNNEALLEGAYVRYEGALQNIERLLSRARQIQQTIPFVPDYYASRFYVLQVNEIDSASIANWTTIDRVEIEPFEQQVEDEVKIRLYEEPVWNVKLSTLEPKIGSRKLVSNGLHRRDFISTIETQWLPLVPDNGVLCSFEMEPSIGFRATVELPGYMNTLPVATFHEIKVEGNMIHNKKIENVQIHHSQYPTIADFQQLTQIYPYINCIEIVEAKLEIQPALEGELWRRDCIVLSVKDKQDDDVFITSRMRALEQLVYNYWPYAACRVELVGESHA</sequence>
<proteinExistence type="predicted"/>
<reference evidence="2" key="1">
    <citation type="submission" date="2017-08" db="EMBL/GenBank/DDBJ databases">
        <authorList>
            <person name="Varghese N."/>
            <person name="Submissions S."/>
        </authorList>
    </citation>
    <scope>NUCLEOTIDE SEQUENCE [LARGE SCALE GENOMIC DNA]</scope>
    <source>
        <strain evidence="2">JC22</strain>
    </source>
</reference>
<evidence type="ECO:0000313" key="1">
    <source>
        <dbReference type="EMBL" id="SOC09057.1"/>
    </source>
</evidence>